<gene>
    <name evidence="10" type="primary">LOC111436339</name>
</gene>
<feature type="compositionally biased region" description="Low complexity" evidence="7">
    <location>
        <begin position="160"/>
        <end position="175"/>
    </location>
</feature>
<name>A0A6J1EQ02_CUCMO</name>
<dbReference type="FunFam" id="2.20.25.80:FF:000009">
    <property type="entry name" value="WRKY transcription factor 53"/>
    <property type="match status" value="1"/>
</dbReference>
<dbReference type="GO" id="GO:0042542">
    <property type="term" value="P:response to hydrogen peroxide"/>
    <property type="evidence" value="ECO:0007669"/>
    <property type="project" value="UniProtKB-ARBA"/>
</dbReference>
<protein>
    <submittedName>
        <fullName evidence="10">Probable WRKY transcription factor 46</fullName>
    </submittedName>
</protein>
<dbReference type="KEGG" id="cmos:111436339"/>
<dbReference type="GeneID" id="111436339"/>
<dbReference type="GO" id="GO:0010193">
    <property type="term" value="P:response to ozone"/>
    <property type="evidence" value="ECO:0007669"/>
    <property type="project" value="UniProtKB-ARBA"/>
</dbReference>
<dbReference type="PANTHER" id="PTHR32096">
    <property type="entry name" value="WRKY TRANSCRIPTION FACTOR 30-RELATED-RELATED"/>
    <property type="match status" value="1"/>
</dbReference>
<sequence length="286" mass="32591">MELTPLIQELNQGKHLANQLRTHLHLSSSSHAVHLIHQILRSYDNALLSLESTPVPTNAPVKNRDVSKKRKVMPKWSERVKVASASASAVEGPLHDGFSWRKYGQKDILGSKFPRGYFRCSHRFTLGCKATKQVQKSDTDPTIYEVTYKGTHTCNRPLHSKTQQQQHHQKPSLQHPMPPKQEQRPDDDEPSCQSFSPEVAAIHVKSEMFDDIDIDNGFCRPLRPPSLLFESEVQDDDQSPFRESEWFGLCCDFETGVVSIPNSVTNNICIEELEEYCSFDNLELFC</sequence>
<dbReference type="PROSITE" id="PS50811">
    <property type="entry name" value="WRKY"/>
    <property type="match status" value="1"/>
</dbReference>
<dbReference type="GO" id="GO:0000976">
    <property type="term" value="F:transcription cis-regulatory region binding"/>
    <property type="evidence" value="ECO:0007669"/>
    <property type="project" value="TreeGrafter"/>
</dbReference>
<keyword evidence="2" id="KW-0805">Transcription regulation</keyword>
<evidence type="ECO:0000313" key="10">
    <source>
        <dbReference type="RefSeq" id="XP_022929859.1"/>
    </source>
</evidence>
<dbReference type="InterPro" id="IPR044810">
    <property type="entry name" value="WRKY_plant"/>
</dbReference>
<evidence type="ECO:0000256" key="5">
    <source>
        <dbReference type="ARBA" id="ARBA00023242"/>
    </source>
</evidence>
<keyword evidence="3" id="KW-0238">DNA-binding</keyword>
<evidence type="ECO:0000256" key="4">
    <source>
        <dbReference type="ARBA" id="ARBA00023163"/>
    </source>
</evidence>
<evidence type="ECO:0000313" key="9">
    <source>
        <dbReference type="Proteomes" id="UP000504609"/>
    </source>
</evidence>
<evidence type="ECO:0000256" key="1">
    <source>
        <dbReference type="ARBA" id="ARBA00004123"/>
    </source>
</evidence>
<evidence type="ECO:0000256" key="2">
    <source>
        <dbReference type="ARBA" id="ARBA00023015"/>
    </source>
</evidence>
<dbReference type="Proteomes" id="UP000504609">
    <property type="component" value="Unplaced"/>
</dbReference>
<organism evidence="9 10">
    <name type="scientific">Cucurbita moschata</name>
    <name type="common">Winter crookneck squash</name>
    <name type="synonym">Cucurbita pepo var. moschata</name>
    <dbReference type="NCBI Taxonomy" id="3662"/>
    <lineage>
        <taxon>Eukaryota</taxon>
        <taxon>Viridiplantae</taxon>
        <taxon>Streptophyta</taxon>
        <taxon>Embryophyta</taxon>
        <taxon>Tracheophyta</taxon>
        <taxon>Spermatophyta</taxon>
        <taxon>Magnoliopsida</taxon>
        <taxon>eudicotyledons</taxon>
        <taxon>Gunneridae</taxon>
        <taxon>Pentapetalae</taxon>
        <taxon>rosids</taxon>
        <taxon>fabids</taxon>
        <taxon>Cucurbitales</taxon>
        <taxon>Cucurbitaceae</taxon>
        <taxon>Cucurbiteae</taxon>
        <taxon>Cucurbita</taxon>
    </lineage>
</organism>
<dbReference type="SMART" id="SM00774">
    <property type="entry name" value="WRKY"/>
    <property type="match status" value="1"/>
</dbReference>
<proteinExistence type="inferred from homology"/>
<evidence type="ECO:0000256" key="3">
    <source>
        <dbReference type="ARBA" id="ARBA00023125"/>
    </source>
</evidence>
<accession>A0A6J1EQ02</accession>
<dbReference type="InterPro" id="IPR003657">
    <property type="entry name" value="WRKY_dom"/>
</dbReference>
<dbReference type="SUPFAM" id="SSF118290">
    <property type="entry name" value="WRKY DNA-binding domain"/>
    <property type="match status" value="1"/>
</dbReference>
<dbReference type="GO" id="GO:0003700">
    <property type="term" value="F:DNA-binding transcription factor activity"/>
    <property type="evidence" value="ECO:0007669"/>
    <property type="project" value="InterPro"/>
</dbReference>
<keyword evidence="5" id="KW-0539">Nucleus</keyword>
<feature type="region of interest" description="Disordered" evidence="7">
    <location>
        <begin position="154"/>
        <end position="193"/>
    </location>
</feature>
<dbReference type="Gene3D" id="2.20.25.80">
    <property type="entry name" value="WRKY domain"/>
    <property type="match status" value="1"/>
</dbReference>
<keyword evidence="9" id="KW-1185">Reference proteome</keyword>
<dbReference type="GO" id="GO:0009751">
    <property type="term" value="P:response to salicylic acid"/>
    <property type="evidence" value="ECO:0007669"/>
    <property type="project" value="UniProtKB-ARBA"/>
</dbReference>
<comment type="similarity">
    <text evidence="6">Belongs to the WRKY group III family.</text>
</comment>
<comment type="subcellular location">
    <subcellularLocation>
        <location evidence="1">Nucleus</location>
    </subcellularLocation>
</comment>
<dbReference type="Pfam" id="PF03106">
    <property type="entry name" value="WRKY"/>
    <property type="match status" value="1"/>
</dbReference>
<dbReference type="PANTHER" id="PTHR32096:SF133">
    <property type="entry name" value="WRKY TRANSCRIPTION FACTOR 41-RELATED"/>
    <property type="match status" value="1"/>
</dbReference>
<evidence type="ECO:0000256" key="6">
    <source>
        <dbReference type="ARBA" id="ARBA00060850"/>
    </source>
</evidence>
<dbReference type="InterPro" id="IPR036576">
    <property type="entry name" value="WRKY_dom_sf"/>
</dbReference>
<reference evidence="10" key="1">
    <citation type="submission" date="2025-08" db="UniProtKB">
        <authorList>
            <consortium name="RefSeq"/>
        </authorList>
    </citation>
    <scope>IDENTIFICATION</scope>
    <source>
        <tissue evidence="10">Young leaves</tissue>
    </source>
</reference>
<evidence type="ECO:0000256" key="7">
    <source>
        <dbReference type="SAM" id="MobiDB-lite"/>
    </source>
</evidence>
<dbReference type="RefSeq" id="XP_022929859.1">
    <property type="nucleotide sequence ID" value="XM_023074091.1"/>
</dbReference>
<evidence type="ECO:0000259" key="8">
    <source>
        <dbReference type="PROSITE" id="PS50811"/>
    </source>
</evidence>
<keyword evidence="4" id="KW-0804">Transcription</keyword>
<feature type="domain" description="WRKY" evidence="8">
    <location>
        <begin position="89"/>
        <end position="157"/>
    </location>
</feature>
<dbReference type="AlphaFoldDB" id="A0A6J1EQ02"/>
<dbReference type="GO" id="GO:0005634">
    <property type="term" value="C:nucleus"/>
    <property type="evidence" value="ECO:0007669"/>
    <property type="project" value="UniProtKB-SubCell"/>
</dbReference>
<dbReference type="GO" id="GO:0010150">
    <property type="term" value="P:leaf senescence"/>
    <property type="evidence" value="ECO:0007669"/>
    <property type="project" value="UniProtKB-ARBA"/>
</dbReference>